<reference evidence="2 3" key="1">
    <citation type="journal article" date="2019" name="Nat. Ecol. Evol.">
        <title>Megaphylogeny resolves global patterns of mushroom evolution.</title>
        <authorList>
            <person name="Varga T."/>
            <person name="Krizsan K."/>
            <person name="Foldi C."/>
            <person name="Dima B."/>
            <person name="Sanchez-Garcia M."/>
            <person name="Sanchez-Ramirez S."/>
            <person name="Szollosi G.J."/>
            <person name="Szarkandi J.G."/>
            <person name="Papp V."/>
            <person name="Albert L."/>
            <person name="Andreopoulos W."/>
            <person name="Angelini C."/>
            <person name="Antonin V."/>
            <person name="Barry K.W."/>
            <person name="Bougher N.L."/>
            <person name="Buchanan P."/>
            <person name="Buyck B."/>
            <person name="Bense V."/>
            <person name="Catcheside P."/>
            <person name="Chovatia M."/>
            <person name="Cooper J."/>
            <person name="Damon W."/>
            <person name="Desjardin D."/>
            <person name="Finy P."/>
            <person name="Geml J."/>
            <person name="Haridas S."/>
            <person name="Hughes K."/>
            <person name="Justo A."/>
            <person name="Karasinski D."/>
            <person name="Kautmanova I."/>
            <person name="Kiss B."/>
            <person name="Kocsube S."/>
            <person name="Kotiranta H."/>
            <person name="LaButti K.M."/>
            <person name="Lechner B.E."/>
            <person name="Liimatainen K."/>
            <person name="Lipzen A."/>
            <person name="Lukacs Z."/>
            <person name="Mihaltcheva S."/>
            <person name="Morgado L.N."/>
            <person name="Niskanen T."/>
            <person name="Noordeloos M.E."/>
            <person name="Ohm R.A."/>
            <person name="Ortiz-Santana B."/>
            <person name="Ovrebo C."/>
            <person name="Racz N."/>
            <person name="Riley R."/>
            <person name="Savchenko A."/>
            <person name="Shiryaev A."/>
            <person name="Soop K."/>
            <person name="Spirin V."/>
            <person name="Szebenyi C."/>
            <person name="Tomsovsky M."/>
            <person name="Tulloss R.E."/>
            <person name="Uehling J."/>
            <person name="Grigoriev I.V."/>
            <person name="Vagvolgyi C."/>
            <person name="Papp T."/>
            <person name="Martin F.M."/>
            <person name="Miettinen O."/>
            <person name="Hibbett D.S."/>
            <person name="Nagy L.G."/>
        </authorList>
    </citation>
    <scope>NUCLEOTIDE SEQUENCE [LARGE SCALE GENOMIC DNA]</scope>
    <source>
        <strain evidence="2 3">CBS 962.96</strain>
    </source>
</reference>
<name>A0A4S8L7I6_DENBC</name>
<keyword evidence="3" id="KW-1185">Reference proteome</keyword>
<evidence type="ECO:0000313" key="3">
    <source>
        <dbReference type="Proteomes" id="UP000297245"/>
    </source>
</evidence>
<dbReference type="Proteomes" id="UP000297245">
    <property type="component" value="Unassembled WGS sequence"/>
</dbReference>
<evidence type="ECO:0000313" key="2">
    <source>
        <dbReference type="EMBL" id="THU84609.1"/>
    </source>
</evidence>
<feature type="signal peptide" evidence="1">
    <location>
        <begin position="1"/>
        <end position="17"/>
    </location>
</feature>
<organism evidence="2 3">
    <name type="scientific">Dendrothele bispora (strain CBS 962.96)</name>
    <dbReference type="NCBI Taxonomy" id="1314807"/>
    <lineage>
        <taxon>Eukaryota</taxon>
        <taxon>Fungi</taxon>
        <taxon>Dikarya</taxon>
        <taxon>Basidiomycota</taxon>
        <taxon>Agaricomycotina</taxon>
        <taxon>Agaricomycetes</taxon>
        <taxon>Agaricomycetidae</taxon>
        <taxon>Agaricales</taxon>
        <taxon>Agaricales incertae sedis</taxon>
        <taxon>Dendrothele</taxon>
    </lineage>
</organism>
<proteinExistence type="predicted"/>
<accession>A0A4S8L7I6</accession>
<keyword evidence="1" id="KW-0732">Signal</keyword>
<protein>
    <submittedName>
        <fullName evidence="2">Uncharacterized protein</fullName>
    </submittedName>
</protein>
<gene>
    <name evidence="2" type="ORF">K435DRAFT_806568</name>
</gene>
<sequence>MLLAVAPSLGFAFSAFCALPQKKSPDSTSSTGVGHSSNPHFPSTELGQYPDPSLLYPSTETCHSFDPLFNRKKELIIHLHTLSTDSLTLSTGASHCPDPPFVLNREKKAILLTHPCTPSTIQQPESLWITWHSRWFSGSIHASAQQDMLSTILLTYPPLPTNRENL</sequence>
<feature type="chain" id="PRO_5020840314" evidence="1">
    <location>
        <begin position="18"/>
        <end position="166"/>
    </location>
</feature>
<dbReference type="AlphaFoldDB" id="A0A4S8L7I6"/>
<evidence type="ECO:0000256" key="1">
    <source>
        <dbReference type="SAM" id="SignalP"/>
    </source>
</evidence>
<dbReference type="EMBL" id="ML179590">
    <property type="protein sequence ID" value="THU84609.1"/>
    <property type="molecule type" value="Genomic_DNA"/>
</dbReference>